<organism evidence="2 3">
    <name type="scientific">Caerostris darwini</name>
    <dbReference type="NCBI Taxonomy" id="1538125"/>
    <lineage>
        <taxon>Eukaryota</taxon>
        <taxon>Metazoa</taxon>
        <taxon>Ecdysozoa</taxon>
        <taxon>Arthropoda</taxon>
        <taxon>Chelicerata</taxon>
        <taxon>Arachnida</taxon>
        <taxon>Araneae</taxon>
        <taxon>Araneomorphae</taxon>
        <taxon>Entelegynae</taxon>
        <taxon>Araneoidea</taxon>
        <taxon>Araneidae</taxon>
        <taxon>Caerostris</taxon>
    </lineage>
</organism>
<dbReference type="EMBL" id="BPLQ01011920">
    <property type="protein sequence ID" value="GIY61122.1"/>
    <property type="molecule type" value="Genomic_DNA"/>
</dbReference>
<reference evidence="2 3" key="1">
    <citation type="submission" date="2021-06" db="EMBL/GenBank/DDBJ databases">
        <title>Caerostris darwini draft genome.</title>
        <authorList>
            <person name="Kono N."/>
            <person name="Arakawa K."/>
        </authorList>
    </citation>
    <scope>NUCLEOTIDE SEQUENCE [LARGE SCALE GENOMIC DNA]</scope>
</reference>
<gene>
    <name evidence="2" type="ORF">CDAR_201401</name>
</gene>
<sequence>MRSWSTPSKFRQPSQIHQILINATENSQIRSLRSWSTQIKVRQPGQIHQILINATESKTVRSTPSKIRHLGHIDEILVNAIEIQTAKSDPSDPGQRKLKSDNQVRSIRSWSDSLVNTRKSDSQVRSMIVRAYKSKTASQISTIESQIAWSEFGGSFLSYDRKYDQLPQKSFQKVLPS</sequence>
<accession>A0AAV4UTJ4</accession>
<comment type="caution">
    <text evidence="2">The sequence shown here is derived from an EMBL/GenBank/DDBJ whole genome shotgun (WGS) entry which is preliminary data.</text>
</comment>
<evidence type="ECO:0000313" key="3">
    <source>
        <dbReference type="Proteomes" id="UP001054837"/>
    </source>
</evidence>
<keyword evidence="3" id="KW-1185">Reference proteome</keyword>
<evidence type="ECO:0000313" key="2">
    <source>
        <dbReference type="EMBL" id="GIY61122.1"/>
    </source>
</evidence>
<dbReference type="Proteomes" id="UP001054837">
    <property type="component" value="Unassembled WGS sequence"/>
</dbReference>
<dbReference type="AlphaFoldDB" id="A0AAV4UTJ4"/>
<name>A0AAV4UTJ4_9ARAC</name>
<protein>
    <submittedName>
        <fullName evidence="2">Uncharacterized protein</fullName>
    </submittedName>
</protein>
<proteinExistence type="predicted"/>
<evidence type="ECO:0000256" key="1">
    <source>
        <dbReference type="SAM" id="MobiDB-lite"/>
    </source>
</evidence>
<feature type="region of interest" description="Disordered" evidence="1">
    <location>
        <begin position="85"/>
        <end position="104"/>
    </location>
</feature>